<feature type="domain" description="Glutathionylspermidine synthase pre-ATP-grasp-like" evidence="6">
    <location>
        <begin position="12"/>
        <end position="388"/>
    </location>
</feature>
<evidence type="ECO:0000313" key="7">
    <source>
        <dbReference type="EMBL" id="RKP43400.1"/>
    </source>
</evidence>
<evidence type="ECO:0000256" key="3">
    <source>
        <dbReference type="ARBA" id="ARBA00022741"/>
    </source>
</evidence>
<keyword evidence="5" id="KW-0460">Magnesium</keyword>
<dbReference type="InterPro" id="IPR016185">
    <property type="entry name" value="PreATP-grasp_dom_sf"/>
</dbReference>
<dbReference type="SUPFAM" id="SSF56059">
    <property type="entry name" value="Glutathione synthetase ATP-binding domain-like"/>
    <property type="match status" value="1"/>
</dbReference>
<dbReference type="EMBL" id="RBZV01000022">
    <property type="protein sequence ID" value="RKP43400.1"/>
    <property type="molecule type" value="Genomic_DNA"/>
</dbReference>
<keyword evidence="4" id="KW-0067">ATP-binding</keyword>
<organism evidence="7 8">
    <name type="scientific">Trinickia fusca</name>
    <dbReference type="NCBI Taxonomy" id="2419777"/>
    <lineage>
        <taxon>Bacteria</taxon>
        <taxon>Pseudomonadati</taxon>
        <taxon>Pseudomonadota</taxon>
        <taxon>Betaproteobacteria</taxon>
        <taxon>Burkholderiales</taxon>
        <taxon>Burkholderiaceae</taxon>
        <taxon>Trinickia</taxon>
    </lineage>
</organism>
<dbReference type="InterPro" id="IPR005494">
    <property type="entry name" value="GSPS_pre-ATP-grasp-like_dom"/>
</dbReference>
<evidence type="ECO:0000256" key="5">
    <source>
        <dbReference type="ARBA" id="ARBA00022842"/>
    </source>
</evidence>
<proteinExistence type="predicted"/>
<dbReference type="AlphaFoldDB" id="A0A494WZ49"/>
<keyword evidence="3" id="KW-0547">Nucleotide-binding</keyword>
<protein>
    <submittedName>
        <fullName evidence="7">Glutathionylspermidine synthase family protein</fullName>
    </submittedName>
</protein>
<keyword evidence="2" id="KW-0479">Metal-binding</keyword>
<dbReference type="GO" id="GO:0046872">
    <property type="term" value="F:metal ion binding"/>
    <property type="evidence" value="ECO:0007669"/>
    <property type="project" value="UniProtKB-KW"/>
</dbReference>
<sequence>MKRIAQTPRPDWPARLESIGFHFHSLDENDVPQPVDQHTFVYWREDIAYAFSEEEVENLYAAALELNRLCLAAVEHVIERDLFVRLGIGTRAGAWIRESWERDDPTLYGRFDLTIGADGQPKMYEYNADTPTSIIEASLAQWFWKEDVRPGDDQFNSLHESLIARWRWLRDHYRDAPLLHFACMYDSQEDVCNTEYLMDTAVQAGWPVKLINMQDIGNDGNGRFVDLQGQPIELMFKLFPWEWMMSSAFGDELLKDRCRWIEPPWKAVLSNKGILPILWELFPDHPNLLEASFHEAHFSRRPYVKKPLLSREGANVTLVTPDGRRIETGGDYGSEGFVYQAFAPAPQFGDRYVTLGAWIVDDAPAGLCVREQAGLVATNTSNFVPHYFTRG</sequence>
<keyword evidence="1" id="KW-0436">Ligase</keyword>
<evidence type="ECO:0000256" key="4">
    <source>
        <dbReference type="ARBA" id="ARBA00022840"/>
    </source>
</evidence>
<reference evidence="7 8" key="1">
    <citation type="submission" date="2018-10" db="EMBL/GenBank/DDBJ databases">
        <title>Paraburkholderia sp. 7MK8-2, isolated from soil.</title>
        <authorList>
            <person name="Gao Z.-H."/>
            <person name="Qiu L.-H."/>
        </authorList>
    </citation>
    <scope>NUCLEOTIDE SEQUENCE [LARGE SCALE GENOMIC DNA]</scope>
    <source>
        <strain evidence="7 8">7MK8-2</strain>
    </source>
</reference>
<dbReference type="OrthoDB" id="9765517at2"/>
<dbReference type="Pfam" id="PF03738">
    <property type="entry name" value="GSP_synth"/>
    <property type="match status" value="1"/>
</dbReference>
<gene>
    <name evidence="7" type="ORF">D7S89_26400</name>
</gene>
<comment type="caution">
    <text evidence="7">The sequence shown here is derived from an EMBL/GenBank/DDBJ whole genome shotgun (WGS) entry which is preliminary data.</text>
</comment>
<dbReference type="RefSeq" id="WP_121281825.1">
    <property type="nucleotide sequence ID" value="NZ_RBZV01000022.1"/>
</dbReference>
<dbReference type="SUPFAM" id="SSF52440">
    <property type="entry name" value="PreATP-grasp domain"/>
    <property type="match status" value="1"/>
</dbReference>
<evidence type="ECO:0000259" key="6">
    <source>
        <dbReference type="Pfam" id="PF03738"/>
    </source>
</evidence>
<dbReference type="GO" id="GO:0005524">
    <property type="term" value="F:ATP binding"/>
    <property type="evidence" value="ECO:0007669"/>
    <property type="project" value="UniProtKB-KW"/>
</dbReference>
<accession>A0A494WZ49</accession>
<dbReference type="Proteomes" id="UP000280434">
    <property type="component" value="Unassembled WGS sequence"/>
</dbReference>
<keyword evidence="8" id="KW-1185">Reference proteome</keyword>
<dbReference type="Gene3D" id="3.30.1490.330">
    <property type="match status" value="1"/>
</dbReference>
<evidence type="ECO:0000313" key="8">
    <source>
        <dbReference type="Proteomes" id="UP000280434"/>
    </source>
</evidence>
<evidence type="ECO:0000256" key="1">
    <source>
        <dbReference type="ARBA" id="ARBA00022598"/>
    </source>
</evidence>
<evidence type="ECO:0000256" key="2">
    <source>
        <dbReference type="ARBA" id="ARBA00022723"/>
    </source>
</evidence>
<dbReference type="GO" id="GO:0016874">
    <property type="term" value="F:ligase activity"/>
    <property type="evidence" value="ECO:0007669"/>
    <property type="project" value="UniProtKB-KW"/>
</dbReference>
<name>A0A494WZ49_9BURK</name>